<organism evidence="2">
    <name type="scientific">Arundo donax</name>
    <name type="common">Giant reed</name>
    <name type="synonym">Donax arundinaceus</name>
    <dbReference type="NCBI Taxonomy" id="35708"/>
    <lineage>
        <taxon>Eukaryota</taxon>
        <taxon>Viridiplantae</taxon>
        <taxon>Streptophyta</taxon>
        <taxon>Embryophyta</taxon>
        <taxon>Tracheophyta</taxon>
        <taxon>Spermatophyta</taxon>
        <taxon>Magnoliopsida</taxon>
        <taxon>Liliopsida</taxon>
        <taxon>Poales</taxon>
        <taxon>Poaceae</taxon>
        <taxon>PACMAD clade</taxon>
        <taxon>Arundinoideae</taxon>
        <taxon>Arundineae</taxon>
        <taxon>Arundo</taxon>
    </lineage>
</organism>
<dbReference type="AlphaFoldDB" id="A0A0A9EJI2"/>
<sequence length="201" mass="22409">MGGLILGFAVGSGLGSRGGEAARLNGGPRRPEKASTAEEFGQKRGEGGAMGAVGVGSWCSKRGCMARSAPEEEITRGDGGHSLQCCTPRGTERHRREGQGEAEGKPGRVWPEGGGRLPMRRRAGERNEREGGIDRWGLQGLFWEYLLKRYKRVRKFKWAQKNMKRNPTNHEKCRERCEGLRKVIQGHSRYLIKEKEDRTFG</sequence>
<evidence type="ECO:0000313" key="2">
    <source>
        <dbReference type="EMBL" id="JAD96202.1"/>
    </source>
</evidence>
<evidence type="ECO:0000256" key="1">
    <source>
        <dbReference type="SAM" id="MobiDB-lite"/>
    </source>
</evidence>
<feature type="compositionally biased region" description="Basic and acidic residues" evidence="1">
    <location>
        <begin position="90"/>
        <end position="106"/>
    </location>
</feature>
<accession>A0A0A9EJI2</accession>
<protein>
    <submittedName>
        <fullName evidence="2">Uncharacterized protein</fullName>
    </submittedName>
</protein>
<reference evidence="2" key="2">
    <citation type="journal article" date="2015" name="Data Brief">
        <title>Shoot transcriptome of the giant reed, Arundo donax.</title>
        <authorList>
            <person name="Barrero R.A."/>
            <person name="Guerrero F.D."/>
            <person name="Moolhuijzen P."/>
            <person name="Goolsby J.A."/>
            <person name="Tidwell J."/>
            <person name="Bellgard S.E."/>
            <person name="Bellgard M.I."/>
        </authorList>
    </citation>
    <scope>NUCLEOTIDE SEQUENCE</scope>
    <source>
        <tissue evidence="2">Shoot tissue taken approximately 20 cm above the soil surface</tissue>
    </source>
</reference>
<feature type="region of interest" description="Disordered" evidence="1">
    <location>
        <begin position="12"/>
        <end position="48"/>
    </location>
</feature>
<reference evidence="2" key="1">
    <citation type="submission" date="2014-09" db="EMBL/GenBank/DDBJ databases">
        <authorList>
            <person name="Magalhaes I.L.F."/>
            <person name="Oliveira U."/>
            <person name="Santos F.R."/>
            <person name="Vidigal T.H.D.A."/>
            <person name="Brescovit A.D."/>
            <person name="Santos A.J."/>
        </authorList>
    </citation>
    <scope>NUCLEOTIDE SEQUENCE</scope>
    <source>
        <tissue evidence="2">Shoot tissue taken approximately 20 cm above the soil surface</tissue>
    </source>
</reference>
<dbReference type="EMBL" id="GBRH01201693">
    <property type="protein sequence ID" value="JAD96202.1"/>
    <property type="molecule type" value="Transcribed_RNA"/>
</dbReference>
<name>A0A0A9EJI2_ARUDO</name>
<feature type="region of interest" description="Disordered" evidence="1">
    <location>
        <begin position="89"/>
        <end position="124"/>
    </location>
</feature>
<feature type="compositionally biased region" description="Basic and acidic residues" evidence="1">
    <location>
        <begin position="29"/>
        <end position="46"/>
    </location>
</feature>
<proteinExistence type="predicted"/>